<feature type="compositionally biased region" description="Basic and acidic residues" evidence="3">
    <location>
        <begin position="146"/>
        <end position="157"/>
    </location>
</feature>
<dbReference type="SMART" id="SM00239">
    <property type="entry name" value="C2"/>
    <property type="match status" value="1"/>
</dbReference>
<evidence type="ECO:0000256" key="2">
    <source>
        <dbReference type="ARBA" id="ARBA00022837"/>
    </source>
</evidence>
<evidence type="ECO:0000313" key="6">
    <source>
        <dbReference type="Proteomes" id="UP000749646"/>
    </source>
</evidence>
<comment type="caution">
    <text evidence="5">The sequence shown here is derived from an EMBL/GenBank/DDBJ whole genome shotgun (WGS) entry which is preliminary data.</text>
</comment>
<evidence type="ECO:0000256" key="1">
    <source>
        <dbReference type="ARBA" id="ARBA00022723"/>
    </source>
</evidence>
<keyword evidence="6" id="KW-1185">Reference proteome</keyword>
<dbReference type="GO" id="GO:0046872">
    <property type="term" value="F:metal ion binding"/>
    <property type="evidence" value="ECO:0007669"/>
    <property type="project" value="UniProtKB-KW"/>
</dbReference>
<reference evidence="5" key="1">
    <citation type="journal article" date="2020" name="Fungal Divers.">
        <title>Resolving the Mortierellaceae phylogeny through synthesis of multi-gene phylogenetics and phylogenomics.</title>
        <authorList>
            <person name="Vandepol N."/>
            <person name="Liber J."/>
            <person name="Desiro A."/>
            <person name="Na H."/>
            <person name="Kennedy M."/>
            <person name="Barry K."/>
            <person name="Grigoriev I.V."/>
            <person name="Miller A.N."/>
            <person name="O'Donnell K."/>
            <person name="Stajich J.E."/>
            <person name="Bonito G."/>
        </authorList>
    </citation>
    <scope>NUCLEOTIDE SEQUENCE</scope>
    <source>
        <strain evidence="5">MES-2147</strain>
    </source>
</reference>
<evidence type="ECO:0000259" key="4">
    <source>
        <dbReference type="PROSITE" id="PS50004"/>
    </source>
</evidence>
<feature type="region of interest" description="Disordered" evidence="3">
    <location>
        <begin position="136"/>
        <end position="158"/>
    </location>
</feature>
<dbReference type="InterPro" id="IPR000008">
    <property type="entry name" value="C2_dom"/>
</dbReference>
<dbReference type="SUPFAM" id="SSF49562">
    <property type="entry name" value="C2 domain (Calcium/lipid-binding domain, CaLB)"/>
    <property type="match status" value="1"/>
</dbReference>
<dbReference type="Pfam" id="PF00168">
    <property type="entry name" value="C2"/>
    <property type="match status" value="1"/>
</dbReference>
<evidence type="ECO:0000313" key="5">
    <source>
        <dbReference type="EMBL" id="KAF9978626.1"/>
    </source>
</evidence>
<accession>A0A9P6M899</accession>
<dbReference type="Proteomes" id="UP000749646">
    <property type="component" value="Unassembled WGS sequence"/>
</dbReference>
<proteinExistence type="predicted"/>
<dbReference type="PANTHER" id="PTHR46502:SF2">
    <property type="entry name" value="16 KDA PHLOEM PROTEIN 2"/>
    <property type="match status" value="1"/>
</dbReference>
<feature type="domain" description="C2" evidence="4">
    <location>
        <begin position="1"/>
        <end position="108"/>
    </location>
</feature>
<evidence type="ECO:0000256" key="3">
    <source>
        <dbReference type="SAM" id="MobiDB-lite"/>
    </source>
</evidence>
<keyword evidence="1" id="KW-0479">Metal-binding</keyword>
<gene>
    <name evidence="5" type="ORF">BGZ65_006914</name>
</gene>
<dbReference type="PROSITE" id="PS50004">
    <property type="entry name" value="C2"/>
    <property type="match status" value="1"/>
</dbReference>
<keyword evidence="2" id="KW-0106">Calcium</keyword>
<sequence>MVDKSIHIHVTSAAGLDDVERFGKNDPYASFTLDLNDKSAFKKTSVKKNAGRHAEWNEVVILNNYDPSRHRTLYVDVMDDEKLADEPIGFASIPLYQAADAPNKSFKGKFDLFNDKNKHKGFISLTITIIETSRSGENITNSNPEVKGESQADSDHQKHIKKLIRLEHASDAATLAAGAALVFGAKNLLGGDKKKE</sequence>
<dbReference type="OrthoDB" id="270970at2759"/>
<organism evidence="5 6">
    <name type="scientific">Modicella reniformis</name>
    <dbReference type="NCBI Taxonomy" id="1440133"/>
    <lineage>
        <taxon>Eukaryota</taxon>
        <taxon>Fungi</taxon>
        <taxon>Fungi incertae sedis</taxon>
        <taxon>Mucoromycota</taxon>
        <taxon>Mortierellomycotina</taxon>
        <taxon>Mortierellomycetes</taxon>
        <taxon>Mortierellales</taxon>
        <taxon>Mortierellaceae</taxon>
        <taxon>Modicella</taxon>
    </lineage>
</organism>
<dbReference type="PANTHER" id="PTHR46502">
    <property type="entry name" value="C2 DOMAIN-CONTAINING"/>
    <property type="match status" value="1"/>
</dbReference>
<protein>
    <recommendedName>
        <fullName evidence="4">C2 domain-containing protein</fullName>
    </recommendedName>
</protein>
<name>A0A9P6M899_9FUNG</name>
<dbReference type="AlphaFoldDB" id="A0A9P6M899"/>
<dbReference type="Gene3D" id="2.60.40.150">
    <property type="entry name" value="C2 domain"/>
    <property type="match status" value="1"/>
</dbReference>
<dbReference type="InterPro" id="IPR035892">
    <property type="entry name" value="C2_domain_sf"/>
</dbReference>
<dbReference type="EMBL" id="JAAAHW010004112">
    <property type="protein sequence ID" value="KAF9978626.1"/>
    <property type="molecule type" value="Genomic_DNA"/>
</dbReference>